<proteinExistence type="predicted"/>
<protein>
    <submittedName>
        <fullName evidence="1">Group XV phospholipase a2</fullName>
    </submittedName>
</protein>
<dbReference type="Proteomes" id="UP000735302">
    <property type="component" value="Unassembled WGS sequence"/>
</dbReference>
<comment type="caution">
    <text evidence="1">The sequence shown here is derived from an EMBL/GenBank/DDBJ whole genome shotgun (WGS) entry which is preliminary data.</text>
</comment>
<name>A0AAV4CUU1_9GAST</name>
<evidence type="ECO:0000313" key="2">
    <source>
        <dbReference type="Proteomes" id="UP000735302"/>
    </source>
</evidence>
<evidence type="ECO:0000313" key="1">
    <source>
        <dbReference type="EMBL" id="GFO35681.1"/>
    </source>
</evidence>
<organism evidence="1 2">
    <name type="scientific">Plakobranchus ocellatus</name>
    <dbReference type="NCBI Taxonomy" id="259542"/>
    <lineage>
        <taxon>Eukaryota</taxon>
        <taxon>Metazoa</taxon>
        <taxon>Spiralia</taxon>
        <taxon>Lophotrochozoa</taxon>
        <taxon>Mollusca</taxon>
        <taxon>Gastropoda</taxon>
        <taxon>Heterobranchia</taxon>
        <taxon>Euthyneura</taxon>
        <taxon>Panpulmonata</taxon>
        <taxon>Sacoglossa</taxon>
        <taxon>Placobranchoidea</taxon>
        <taxon>Plakobranchidae</taxon>
        <taxon>Plakobranchus</taxon>
    </lineage>
</organism>
<dbReference type="EMBL" id="BLXT01007004">
    <property type="protein sequence ID" value="GFO35681.1"/>
    <property type="molecule type" value="Genomic_DNA"/>
</dbReference>
<keyword evidence="2" id="KW-1185">Reference proteome</keyword>
<sequence>MNKRNAVAVVLIVRVQTKYAESGHSCDKSRFSWPEKVCELVDNLPEMECPVKDEVKHSLVYIAGYVTRKDDVWEENEDTLNYFDKFGALEQIETGVV</sequence>
<accession>A0AAV4CUU1</accession>
<gene>
    <name evidence="1" type="ORF">PoB_006218600</name>
</gene>
<reference evidence="1 2" key="1">
    <citation type="journal article" date="2021" name="Elife">
        <title>Chloroplast acquisition without the gene transfer in kleptoplastic sea slugs, Plakobranchus ocellatus.</title>
        <authorList>
            <person name="Maeda T."/>
            <person name="Takahashi S."/>
            <person name="Yoshida T."/>
            <person name="Shimamura S."/>
            <person name="Takaki Y."/>
            <person name="Nagai Y."/>
            <person name="Toyoda A."/>
            <person name="Suzuki Y."/>
            <person name="Arimoto A."/>
            <person name="Ishii H."/>
            <person name="Satoh N."/>
            <person name="Nishiyama T."/>
            <person name="Hasebe M."/>
            <person name="Maruyama T."/>
            <person name="Minagawa J."/>
            <person name="Obokata J."/>
            <person name="Shigenobu S."/>
        </authorList>
    </citation>
    <scope>NUCLEOTIDE SEQUENCE [LARGE SCALE GENOMIC DNA]</scope>
</reference>
<dbReference type="AlphaFoldDB" id="A0AAV4CUU1"/>